<accession>A0A437R2W7</accession>
<reference evidence="2 3" key="1">
    <citation type="submission" date="2019-01" db="EMBL/GenBank/DDBJ databases">
        <authorList>
            <person name="Chen W.-M."/>
        </authorList>
    </citation>
    <scope>NUCLEOTIDE SEQUENCE [LARGE SCALE GENOMIC DNA]</scope>
    <source>
        <strain evidence="2 3">KYPC3</strain>
    </source>
</reference>
<dbReference type="Pfam" id="PF10972">
    <property type="entry name" value="CsiV"/>
    <property type="match status" value="1"/>
</dbReference>
<keyword evidence="3" id="KW-1185">Reference proteome</keyword>
<proteinExistence type="predicted"/>
<dbReference type="RefSeq" id="WP_127697500.1">
    <property type="nucleotide sequence ID" value="NZ_SACS01000002.1"/>
</dbReference>
<keyword evidence="1" id="KW-0732">Signal</keyword>
<gene>
    <name evidence="2" type="ORF">EOE67_02575</name>
</gene>
<comment type="caution">
    <text evidence="2">The sequence shown here is derived from an EMBL/GenBank/DDBJ whole genome shotgun (WGS) entry which is preliminary data.</text>
</comment>
<protein>
    <submittedName>
        <fullName evidence="2">Uncharacterized protein</fullName>
    </submittedName>
</protein>
<dbReference type="OrthoDB" id="5566524at2"/>
<dbReference type="AlphaFoldDB" id="A0A437R2W7"/>
<organism evidence="2 3">
    <name type="scientific">Rheinheimera riviphila</name>
    <dbReference type="NCBI Taxonomy" id="1834037"/>
    <lineage>
        <taxon>Bacteria</taxon>
        <taxon>Pseudomonadati</taxon>
        <taxon>Pseudomonadota</taxon>
        <taxon>Gammaproteobacteria</taxon>
        <taxon>Chromatiales</taxon>
        <taxon>Chromatiaceae</taxon>
        <taxon>Rheinheimera</taxon>
    </lineage>
</organism>
<evidence type="ECO:0000256" key="1">
    <source>
        <dbReference type="SAM" id="SignalP"/>
    </source>
</evidence>
<evidence type="ECO:0000313" key="3">
    <source>
        <dbReference type="Proteomes" id="UP000283077"/>
    </source>
</evidence>
<dbReference type="Proteomes" id="UP000283077">
    <property type="component" value="Unassembled WGS sequence"/>
</dbReference>
<dbReference type="InterPro" id="IPR021241">
    <property type="entry name" value="CsiV"/>
</dbReference>
<feature type="signal peptide" evidence="1">
    <location>
        <begin position="1"/>
        <end position="43"/>
    </location>
</feature>
<evidence type="ECO:0000313" key="2">
    <source>
        <dbReference type="EMBL" id="RVU41111.1"/>
    </source>
</evidence>
<feature type="chain" id="PRO_5019216004" evidence="1">
    <location>
        <begin position="44"/>
        <end position="410"/>
    </location>
</feature>
<name>A0A437R2W7_9GAMM</name>
<dbReference type="EMBL" id="SACS01000002">
    <property type="protein sequence ID" value="RVU41111.1"/>
    <property type="molecule type" value="Genomic_DNA"/>
</dbReference>
<sequence>MRRNVIKVHPLKPVPGCLNARAGRNFIAALLLAPTLLLHNAMAQSNSQGNSQSIETSWFEIEILAFSRDNSQRLLEQFPPKVTEVATRGSVDLLSPLYQPDLTAILLAAPACPKPEVALSTDPELSLATADVTAPLFATDEASLAAYQFQQSAFKLPHSDGYQPLPELCAIDHKFNKALNAPLNASLPGAVLIRQQPPAQLPLTPAGQEQHQPQPYLAPESALQLKDLAYQLQHRGNHQLLLHTAWRQPLSGKRAARPYRWFAGSNFGQQFDYFGRAKASAIQPATDSNGQLLQQITALEQALAKNPATPLAELQPAFNQQSNDPVWQLDGLVKVYSERMLFAETDFNLRRLSADGSTLSTYHSNDQTRLLIGEVHYLDHPHLGLVLQIRRFAPPLLPTIENAAAPGTQP</sequence>